<protein>
    <submittedName>
        <fullName evidence="2">Uncharacterized protein</fullName>
    </submittedName>
</protein>
<dbReference type="EMBL" id="KQ420924">
    <property type="protein sequence ID" value="KOF78848.1"/>
    <property type="molecule type" value="Genomic_DNA"/>
</dbReference>
<sequence>MEFTRSHPQDGKKQSAFSRGQTQTPGVSGHNNTAMPLLHTNLRTLGFTKWEKRTQYMKQSICKFLN</sequence>
<name>A0A0L8GP99_OCTBM</name>
<organism evidence="2">
    <name type="scientific">Octopus bimaculoides</name>
    <name type="common">California two-spotted octopus</name>
    <dbReference type="NCBI Taxonomy" id="37653"/>
    <lineage>
        <taxon>Eukaryota</taxon>
        <taxon>Metazoa</taxon>
        <taxon>Spiralia</taxon>
        <taxon>Lophotrochozoa</taxon>
        <taxon>Mollusca</taxon>
        <taxon>Cephalopoda</taxon>
        <taxon>Coleoidea</taxon>
        <taxon>Octopodiformes</taxon>
        <taxon>Octopoda</taxon>
        <taxon>Incirrata</taxon>
        <taxon>Octopodidae</taxon>
        <taxon>Octopus</taxon>
    </lineage>
</organism>
<evidence type="ECO:0000313" key="2">
    <source>
        <dbReference type="EMBL" id="KOF78848.1"/>
    </source>
</evidence>
<reference evidence="2" key="1">
    <citation type="submission" date="2015-07" db="EMBL/GenBank/DDBJ databases">
        <title>MeaNS - Measles Nucleotide Surveillance Program.</title>
        <authorList>
            <person name="Tran T."/>
            <person name="Druce J."/>
        </authorList>
    </citation>
    <scope>NUCLEOTIDE SEQUENCE</scope>
    <source>
        <strain evidence="2">UCB-OBI-ISO-001</strain>
        <tissue evidence="2">Gonad</tissue>
    </source>
</reference>
<feature type="region of interest" description="Disordered" evidence="1">
    <location>
        <begin position="1"/>
        <end position="35"/>
    </location>
</feature>
<feature type="compositionally biased region" description="Polar residues" evidence="1">
    <location>
        <begin position="15"/>
        <end position="34"/>
    </location>
</feature>
<dbReference type="AlphaFoldDB" id="A0A0L8GP99"/>
<feature type="compositionally biased region" description="Basic and acidic residues" evidence="1">
    <location>
        <begin position="1"/>
        <end position="13"/>
    </location>
</feature>
<gene>
    <name evidence="2" type="ORF">OCBIM_22030207mg</name>
</gene>
<proteinExistence type="predicted"/>
<evidence type="ECO:0000256" key="1">
    <source>
        <dbReference type="SAM" id="MobiDB-lite"/>
    </source>
</evidence>
<accession>A0A0L8GP99</accession>